<proteinExistence type="predicted"/>
<organism evidence="1 2">
    <name type="scientific">Pseudobacteriovorax antillogorgiicola</name>
    <dbReference type="NCBI Taxonomy" id="1513793"/>
    <lineage>
        <taxon>Bacteria</taxon>
        <taxon>Pseudomonadati</taxon>
        <taxon>Bdellovibrionota</taxon>
        <taxon>Oligoflexia</taxon>
        <taxon>Oligoflexales</taxon>
        <taxon>Pseudobacteriovoracaceae</taxon>
        <taxon>Pseudobacteriovorax</taxon>
    </lineage>
</organism>
<name>A0A1Y6BD83_9BACT</name>
<evidence type="ECO:0000313" key="2">
    <source>
        <dbReference type="Proteomes" id="UP000192907"/>
    </source>
</evidence>
<dbReference type="Gene3D" id="3.90.10.10">
    <property type="entry name" value="Cytochrome C3"/>
    <property type="match status" value="1"/>
</dbReference>
<keyword evidence="2" id="KW-1185">Reference proteome</keyword>
<evidence type="ECO:0000313" key="1">
    <source>
        <dbReference type="EMBL" id="SMF05458.1"/>
    </source>
</evidence>
<protein>
    <submittedName>
        <fullName evidence="1">Uncharacterized protein</fullName>
    </submittedName>
</protein>
<gene>
    <name evidence="1" type="ORF">SAMN06296036_10472</name>
</gene>
<accession>A0A1Y6BD83</accession>
<dbReference type="Proteomes" id="UP000192907">
    <property type="component" value="Unassembled WGS sequence"/>
</dbReference>
<dbReference type="OrthoDB" id="9814800at2"/>
<dbReference type="InterPro" id="IPR036280">
    <property type="entry name" value="Multihaem_cyt_sf"/>
</dbReference>
<dbReference type="STRING" id="1513793.SAMN06296036_10472"/>
<sequence>MLILGSLSGCSLESEGLRSIRAHSYGFLGIAHAVPMKKAERYCQYCHGENLVGGDQGEPSCYQCHGRRWRDGDPFESAAPDDHTVVNGIYRHHPDLETPLTTCVNCHGSSLEGNGTDDTPSCYLCHGQLWP</sequence>
<dbReference type="RefSeq" id="WP_132316919.1">
    <property type="nucleotide sequence ID" value="NZ_FWZT01000004.1"/>
</dbReference>
<reference evidence="2" key="1">
    <citation type="submission" date="2017-04" db="EMBL/GenBank/DDBJ databases">
        <authorList>
            <person name="Varghese N."/>
            <person name="Submissions S."/>
        </authorList>
    </citation>
    <scope>NUCLEOTIDE SEQUENCE [LARGE SCALE GENOMIC DNA]</scope>
    <source>
        <strain evidence="2">RKEM611</strain>
    </source>
</reference>
<dbReference type="SUPFAM" id="SSF48695">
    <property type="entry name" value="Multiheme cytochromes"/>
    <property type="match status" value="1"/>
</dbReference>
<dbReference type="EMBL" id="FWZT01000004">
    <property type="protein sequence ID" value="SMF05458.1"/>
    <property type="molecule type" value="Genomic_DNA"/>
</dbReference>
<dbReference type="AlphaFoldDB" id="A0A1Y6BD83"/>